<sequence length="363" mass="43307">MIRRGTKNGEGGYILIPTLEEIIDKYGNLVDYLKFDVTVEVYEDLLLLRSLSDLNEHQKMDRVSFIKKHLNSNFDYLLDDTEFRSINKIYSNLNIMTHINSQNNNFKRNPFINEEQLKSLLAIKKVDAHMSYDSNITSKALAEINKTQKRLVTKIDTLYNQSKKENEYVRLGEKISYTKLENHWKYLYNEIQFYNLNNQLISYVALEQEYAWAFLNELFYLIELYLKAFKGQKKTDYEFGKKLNEFIQSYVIILLIDIRLPVVRLYIIRDIVDTCEGEKDNYKRITLIEESIKKYRYVKDQIKRFKNGLEESLLNATLSIEQNMLKVKIDYYKAYCFPREKTKHNNIEYNVSLFFKALDALKK</sequence>
<proteinExistence type="predicted"/>
<accession>A0A0H2XID6</accession>
<evidence type="ECO:0000313" key="1">
    <source>
        <dbReference type="EMBL" id="ABD22724.1"/>
    </source>
</evidence>
<protein>
    <recommendedName>
        <fullName evidence="3">ACP synthase</fullName>
    </recommendedName>
</protein>
<dbReference type="Proteomes" id="UP000001939">
    <property type="component" value="Chromosome"/>
</dbReference>
<dbReference type="KEGG" id="saa:SAUSA300_0041"/>
<evidence type="ECO:0008006" key="3">
    <source>
        <dbReference type="Google" id="ProtNLM"/>
    </source>
</evidence>
<organism evidence="1 2">
    <name type="scientific">Staphylococcus aureus (strain USA300)</name>
    <dbReference type="NCBI Taxonomy" id="367830"/>
    <lineage>
        <taxon>Bacteria</taxon>
        <taxon>Bacillati</taxon>
        <taxon>Bacillota</taxon>
        <taxon>Bacilli</taxon>
        <taxon>Bacillales</taxon>
        <taxon>Staphylococcaceae</taxon>
        <taxon>Staphylococcus</taxon>
    </lineage>
</organism>
<dbReference type="AlphaFoldDB" id="A0A0H2XID6"/>
<dbReference type="OMA" id="GHEFEEG"/>
<reference evidence="1 2" key="1">
    <citation type="journal article" date="2006" name="Lancet">
        <title>Complete genome sequence of USA300, an epidemic clone of community-acquired meticillin-resistant Staphylococcus aureus.</title>
        <authorList>
            <person name="Diep B.A."/>
            <person name="Gill S.R."/>
            <person name="Chang R.F."/>
            <person name="Phan T.H."/>
            <person name="Chen J.H."/>
            <person name="Davidson M.G."/>
            <person name="Lin F."/>
            <person name="Lin J."/>
            <person name="Carleton H.A."/>
            <person name="Mongodin E.F."/>
            <person name="Sensabaugh G.F."/>
            <person name="Perdreau-Remington F."/>
        </authorList>
    </citation>
    <scope>NUCLEOTIDE SEQUENCE [LARGE SCALE GENOMIC DNA]</scope>
    <source>
        <strain evidence="2">USA300</strain>
    </source>
</reference>
<evidence type="ECO:0000313" key="2">
    <source>
        <dbReference type="Proteomes" id="UP000001939"/>
    </source>
</evidence>
<dbReference type="HOGENOM" id="CLU_074260_0_0_9"/>
<dbReference type="EMBL" id="CP000255">
    <property type="protein sequence ID" value="ABD22724.1"/>
    <property type="molecule type" value="Genomic_DNA"/>
</dbReference>
<gene>
    <name evidence="1" type="ordered locus">SAUSA300_0041</name>
</gene>
<name>A0A0H2XID6_STAA3</name>